<dbReference type="PANTHER" id="PTHR18964:SF149">
    <property type="entry name" value="BIFUNCTIONAL UDP-N-ACETYLGLUCOSAMINE 2-EPIMERASE_N-ACETYLMANNOSAMINE KINASE"/>
    <property type="match status" value="1"/>
</dbReference>
<protein>
    <recommendedName>
        <fullName evidence="6">ROK family transcriptional regulator</fullName>
    </recommendedName>
</protein>
<organism evidence="4 5">
    <name type="scientific">Clostridium manihotivorum</name>
    <dbReference type="NCBI Taxonomy" id="2320868"/>
    <lineage>
        <taxon>Bacteria</taxon>
        <taxon>Bacillati</taxon>
        <taxon>Bacillota</taxon>
        <taxon>Clostridia</taxon>
        <taxon>Eubacteriales</taxon>
        <taxon>Clostridiaceae</taxon>
        <taxon>Clostridium</taxon>
    </lineage>
</organism>
<dbReference type="Proteomes" id="UP000286268">
    <property type="component" value="Chromosome"/>
</dbReference>
<comment type="similarity">
    <text evidence="2">Belongs to the ROK (NagC/XylR) family.</text>
</comment>
<evidence type="ECO:0000313" key="4">
    <source>
        <dbReference type="EMBL" id="QAA32865.1"/>
    </source>
</evidence>
<dbReference type="AlphaFoldDB" id="A0A410DUW6"/>
<dbReference type="KEGG" id="cmah:C1I91_15115"/>
<gene>
    <name evidence="4" type="ORF">C1I91_15115</name>
</gene>
<dbReference type="InterPro" id="IPR036390">
    <property type="entry name" value="WH_DNA-bd_sf"/>
</dbReference>
<dbReference type="EMBL" id="CP025746">
    <property type="protein sequence ID" value="QAA32865.1"/>
    <property type="molecule type" value="Genomic_DNA"/>
</dbReference>
<dbReference type="InterPro" id="IPR036388">
    <property type="entry name" value="WH-like_DNA-bd_sf"/>
</dbReference>
<dbReference type="RefSeq" id="WP_128213599.1">
    <property type="nucleotide sequence ID" value="NZ_CP025746.1"/>
</dbReference>
<dbReference type="InterPro" id="IPR000600">
    <property type="entry name" value="ROK"/>
</dbReference>
<dbReference type="Gene3D" id="1.10.10.10">
    <property type="entry name" value="Winged helix-like DNA-binding domain superfamily/Winged helix DNA-binding domain"/>
    <property type="match status" value="1"/>
</dbReference>
<accession>A0A410DUW6</accession>
<dbReference type="PANTHER" id="PTHR18964">
    <property type="entry name" value="ROK (REPRESSOR, ORF, KINASE) FAMILY"/>
    <property type="match status" value="1"/>
</dbReference>
<keyword evidence="3" id="KW-0859">Xylose metabolism</keyword>
<sequence>MIKVMEDLQQDRKVIFSLIQKKGPLTKRDIQNTTNLKLTTLNRIINDLLTKELIVEESVGESTGGRKPTLYNVNSSKFYSIGIDISRTYTQILLTNLKMQIIKEKRFSGEDWYSCENLTERIVEAVRSFLDGLNITSDYLLGVGIGVIGPLEREKGTETSSENIGGSSFNSKFIKESLESRFRLPVIIDNGANCAVLGEYFYGYGKGYENIAYFNCGIGIRTGVITAGIIIRAINDREDAFGHMVIDINGRECYCGNHGCVESYSSIYSILKEFKVKSIRENKNFIEKNLDSIDYKDVFRLANEGESISKEIVSNSAIVFGTALANYINLLNPQLVILSGPTIYNSDIFYKLSTEVAIKKINAANANIKFSKGGYFKEHTMAVGASALIVESYISPSAERRQ</sequence>
<proteinExistence type="inferred from homology"/>
<evidence type="ECO:0000256" key="2">
    <source>
        <dbReference type="ARBA" id="ARBA00006479"/>
    </source>
</evidence>
<keyword evidence="5" id="KW-1185">Reference proteome</keyword>
<dbReference type="Pfam" id="PF00480">
    <property type="entry name" value="ROK"/>
    <property type="match status" value="1"/>
</dbReference>
<evidence type="ECO:0008006" key="6">
    <source>
        <dbReference type="Google" id="ProtNLM"/>
    </source>
</evidence>
<dbReference type="GO" id="GO:0042732">
    <property type="term" value="P:D-xylose metabolic process"/>
    <property type="evidence" value="ECO:0007669"/>
    <property type="project" value="UniProtKB-KW"/>
</dbReference>
<keyword evidence="3" id="KW-0119">Carbohydrate metabolism</keyword>
<dbReference type="OrthoDB" id="9796533at2"/>
<name>A0A410DUW6_9CLOT</name>
<reference evidence="4 5" key="1">
    <citation type="submission" date="2018-01" db="EMBL/GenBank/DDBJ databases">
        <title>Genome Sequencing and Assembly of Anaerobacter polyendosporus strain CT4.</title>
        <authorList>
            <person name="Tachaapaikoon C."/>
            <person name="Sutheeworapong S."/>
            <person name="Jenjaroenpun P."/>
            <person name="Wongsurawat T."/>
            <person name="Nookeaw I."/>
            <person name="Cheawchanlertfa P."/>
            <person name="Kosugi A."/>
            <person name="Cheevadhanarak S."/>
            <person name="Ratanakhanokchai K."/>
        </authorList>
    </citation>
    <scope>NUCLEOTIDE SEQUENCE [LARGE SCALE GENOMIC DNA]</scope>
    <source>
        <strain evidence="4 5">CT4</strain>
    </source>
</reference>
<comment type="function">
    <text evidence="1">Transcriptional repressor of xylose-utilizing enzymes.</text>
</comment>
<dbReference type="InterPro" id="IPR043129">
    <property type="entry name" value="ATPase_NBD"/>
</dbReference>
<evidence type="ECO:0000256" key="1">
    <source>
        <dbReference type="ARBA" id="ARBA00002486"/>
    </source>
</evidence>
<dbReference type="Gene3D" id="3.30.420.40">
    <property type="match status" value="2"/>
</dbReference>
<dbReference type="SUPFAM" id="SSF53067">
    <property type="entry name" value="Actin-like ATPase domain"/>
    <property type="match status" value="1"/>
</dbReference>
<dbReference type="SUPFAM" id="SSF46785">
    <property type="entry name" value="Winged helix' DNA-binding domain"/>
    <property type="match status" value="1"/>
</dbReference>
<evidence type="ECO:0000256" key="3">
    <source>
        <dbReference type="ARBA" id="ARBA00022629"/>
    </source>
</evidence>
<evidence type="ECO:0000313" key="5">
    <source>
        <dbReference type="Proteomes" id="UP000286268"/>
    </source>
</evidence>